<reference evidence="3 4" key="1">
    <citation type="submission" date="2016-10" db="EMBL/GenBank/DDBJ databases">
        <authorList>
            <person name="de Groot N.N."/>
        </authorList>
    </citation>
    <scope>NUCLEOTIDE SEQUENCE [LARGE SCALE GENOMIC DNA]</scope>
    <source>
        <strain evidence="3 4">DSM 23310</strain>
    </source>
</reference>
<name>A0A1H3CPE6_9FIRM</name>
<keyword evidence="1" id="KW-0238">DNA-binding</keyword>
<proteinExistence type="predicted"/>
<dbReference type="InterPro" id="IPR010982">
    <property type="entry name" value="Lambda_DNA-bd_dom_sf"/>
</dbReference>
<dbReference type="PANTHER" id="PTHR46558:SF11">
    <property type="entry name" value="HTH-TYPE TRANSCRIPTIONAL REGULATOR XRE"/>
    <property type="match status" value="1"/>
</dbReference>
<feature type="domain" description="HTH cro/C1-type" evidence="2">
    <location>
        <begin position="1"/>
        <end position="46"/>
    </location>
</feature>
<sequence>MKQEELAVKAGLDRATIIRYENNLVEHSINIIDKISHALGVNPTIIYDDYFRFISSDYGKKIKQLRIKFNLTQKGLGSLLQVHRKTISK</sequence>
<dbReference type="Proteomes" id="UP000198828">
    <property type="component" value="Unassembled WGS sequence"/>
</dbReference>
<dbReference type="Gene3D" id="1.10.260.40">
    <property type="entry name" value="lambda repressor-like DNA-binding domains"/>
    <property type="match status" value="2"/>
</dbReference>
<evidence type="ECO:0000313" key="4">
    <source>
        <dbReference type="Proteomes" id="UP000198828"/>
    </source>
</evidence>
<dbReference type="GO" id="GO:0003677">
    <property type="term" value="F:DNA binding"/>
    <property type="evidence" value="ECO:0007669"/>
    <property type="project" value="UniProtKB-KW"/>
</dbReference>
<accession>A0A1H3CPE6</accession>
<keyword evidence="4" id="KW-1185">Reference proteome</keyword>
<dbReference type="PANTHER" id="PTHR46558">
    <property type="entry name" value="TRACRIPTIONAL REGULATORY PROTEIN-RELATED-RELATED"/>
    <property type="match status" value="1"/>
</dbReference>
<dbReference type="Pfam" id="PF01381">
    <property type="entry name" value="HTH_3"/>
    <property type="match status" value="1"/>
</dbReference>
<evidence type="ECO:0000259" key="2">
    <source>
        <dbReference type="PROSITE" id="PS50943"/>
    </source>
</evidence>
<evidence type="ECO:0000256" key="1">
    <source>
        <dbReference type="ARBA" id="ARBA00023125"/>
    </source>
</evidence>
<dbReference type="AlphaFoldDB" id="A0A1H3CPE6"/>
<dbReference type="SUPFAM" id="SSF47413">
    <property type="entry name" value="lambda repressor-like DNA-binding domains"/>
    <property type="match status" value="2"/>
</dbReference>
<protein>
    <submittedName>
        <fullName evidence="3">Helix-turn-helix</fullName>
    </submittedName>
</protein>
<organism evidence="3 4">
    <name type="scientific">Tepidimicrobium xylanilyticum</name>
    <dbReference type="NCBI Taxonomy" id="1123352"/>
    <lineage>
        <taxon>Bacteria</taxon>
        <taxon>Bacillati</taxon>
        <taxon>Bacillota</taxon>
        <taxon>Tissierellia</taxon>
        <taxon>Tissierellales</taxon>
        <taxon>Tepidimicrobiaceae</taxon>
        <taxon>Tepidimicrobium</taxon>
    </lineage>
</organism>
<gene>
    <name evidence="3" type="ORF">SAMN05660923_02497</name>
</gene>
<dbReference type="EMBL" id="FNNG01000013">
    <property type="protein sequence ID" value="SDX55289.1"/>
    <property type="molecule type" value="Genomic_DNA"/>
</dbReference>
<dbReference type="InterPro" id="IPR001387">
    <property type="entry name" value="Cro/C1-type_HTH"/>
</dbReference>
<dbReference type="CDD" id="cd00093">
    <property type="entry name" value="HTH_XRE"/>
    <property type="match status" value="2"/>
</dbReference>
<dbReference type="OrthoDB" id="9805654at2"/>
<evidence type="ECO:0000313" key="3">
    <source>
        <dbReference type="EMBL" id="SDX55289.1"/>
    </source>
</evidence>
<feature type="domain" description="HTH cro/C1-type" evidence="2">
    <location>
        <begin position="62"/>
        <end position="89"/>
    </location>
</feature>
<dbReference type="PROSITE" id="PS50943">
    <property type="entry name" value="HTH_CROC1"/>
    <property type="match status" value="2"/>
</dbReference>